<keyword evidence="5" id="KW-0663">Pyridoxal phosphate</keyword>
<proteinExistence type="inferred from homology"/>
<dbReference type="PROSITE" id="PS00105">
    <property type="entry name" value="AA_TRANSFER_CLASS_1"/>
    <property type="match status" value="1"/>
</dbReference>
<accession>A0A9D1SHS6</accession>
<comment type="similarity">
    <text evidence="2 6">Belongs to the class-I pyridoxal-phosphate-dependent aminotransferase family.</text>
</comment>
<dbReference type="PANTHER" id="PTHR46383:SF3">
    <property type="entry name" value="ASPARTATE AMINOTRANSFERASE-RELATED"/>
    <property type="match status" value="1"/>
</dbReference>
<dbReference type="Gene3D" id="3.40.640.10">
    <property type="entry name" value="Type I PLP-dependent aspartate aminotransferase-like (Major domain)"/>
    <property type="match status" value="1"/>
</dbReference>
<dbReference type="PANTHER" id="PTHR46383">
    <property type="entry name" value="ASPARTATE AMINOTRANSFERASE"/>
    <property type="match status" value="1"/>
</dbReference>
<dbReference type="InterPro" id="IPR004839">
    <property type="entry name" value="Aminotransferase_I/II_large"/>
</dbReference>
<evidence type="ECO:0000256" key="1">
    <source>
        <dbReference type="ARBA" id="ARBA00001933"/>
    </source>
</evidence>
<dbReference type="InterPro" id="IPR004838">
    <property type="entry name" value="NHTrfase_class1_PyrdxlP-BS"/>
</dbReference>
<evidence type="ECO:0000313" key="9">
    <source>
        <dbReference type="Proteomes" id="UP000824094"/>
    </source>
</evidence>
<dbReference type="InterPro" id="IPR015422">
    <property type="entry name" value="PyrdxlP-dep_Trfase_small"/>
</dbReference>
<reference evidence="8" key="2">
    <citation type="journal article" date="2021" name="PeerJ">
        <title>Extensive microbial diversity within the chicken gut microbiome revealed by metagenomics and culture.</title>
        <authorList>
            <person name="Gilroy R."/>
            <person name="Ravi A."/>
            <person name="Getino M."/>
            <person name="Pursley I."/>
            <person name="Horton D.L."/>
            <person name="Alikhan N.F."/>
            <person name="Baker D."/>
            <person name="Gharbi K."/>
            <person name="Hall N."/>
            <person name="Watson M."/>
            <person name="Adriaenssens E.M."/>
            <person name="Foster-Nyarko E."/>
            <person name="Jarju S."/>
            <person name="Secka A."/>
            <person name="Antonio M."/>
            <person name="Oren A."/>
            <person name="Chaudhuri R.R."/>
            <person name="La Ragione R."/>
            <person name="Hildebrand F."/>
            <person name="Pallen M.J."/>
        </authorList>
    </citation>
    <scope>NUCLEOTIDE SEQUENCE</scope>
    <source>
        <strain evidence="8">18911</strain>
    </source>
</reference>
<protein>
    <recommendedName>
        <fullName evidence="6">Aminotransferase</fullName>
        <ecNumber evidence="6">2.6.1.-</ecNumber>
    </recommendedName>
</protein>
<dbReference type="InterPro" id="IPR050596">
    <property type="entry name" value="AspAT/PAT-like"/>
</dbReference>
<keyword evidence="4 6" id="KW-0808">Transferase</keyword>
<sequence length="393" mass="43521">MDYDKIIGVNARKIPPSGIRKFFDIAAEMEDCISLGVGEPDFVTPGPFREAAVKSINLGKTQYTSNSGLKELRMAVTCYLHESIGVDYDPINEVLITVGASEGIDIALRALLNPGDEVLVPMPSYVSYSPCVELAGGVAVTIDTKAENKFKLTAEELTEKITPKTKALILPYPNNPTGAIMEREYLEKIAPIIIKHNLIVITDEIYSELTYGDQPHVSIASLPGMWERTILINGFSKSFAMTGWRVGYVAAPPELAAVMRKIHQYVIMCAPTAGQYAAVQALEHSFRNDYAEVREMKKQYNERRIYLVNRLNDMGLDCFEPRGAFYAFPSVASTGMTGEHFAEKLLYSKRVAVVPGSAFGASGRDFIRISYAYSIDAIKTALDKIEEFLQEIK</sequence>
<dbReference type="SUPFAM" id="SSF53383">
    <property type="entry name" value="PLP-dependent transferases"/>
    <property type="match status" value="1"/>
</dbReference>
<dbReference type="GO" id="GO:0008483">
    <property type="term" value="F:transaminase activity"/>
    <property type="evidence" value="ECO:0007669"/>
    <property type="project" value="UniProtKB-KW"/>
</dbReference>
<dbReference type="InterPro" id="IPR015424">
    <property type="entry name" value="PyrdxlP-dep_Trfase"/>
</dbReference>
<dbReference type="GO" id="GO:0030170">
    <property type="term" value="F:pyridoxal phosphate binding"/>
    <property type="evidence" value="ECO:0007669"/>
    <property type="project" value="InterPro"/>
</dbReference>
<evidence type="ECO:0000256" key="3">
    <source>
        <dbReference type="ARBA" id="ARBA00022576"/>
    </source>
</evidence>
<dbReference type="AlphaFoldDB" id="A0A9D1SHS6"/>
<keyword evidence="3 6" id="KW-0032">Aminotransferase</keyword>
<dbReference type="EMBL" id="DVNF01000061">
    <property type="protein sequence ID" value="HIU60128.1"/>
    <property type="molecule type" value="Genomic_DNA"/>
</dbReference>
<dbReference type="EC" id="2.6.1.-" evidence="6"/>
<dbReference type="GO" id="GO:0006520">
    <property type="term" value="P:amino acid metabolic process"/>
    <property type="evidence" value="ECO:0007669"/>
    <property type="project" value="InterPro"/>
</dbReference>
<gene>
    <name evidence="8" type="ORF">IAB05_01910</name>
</gene>
<organism evidence="8 9">
    <name type="scientific">Candidatus Stercoripulliclostridium merdigallinarum</name>
    <dbReference type="NCBI Taxonomy" id="2840951"/>
    <lineage>
        <taxon>Bacteria</taxon>
        <taxon>Bacillati</taxon>
        <taxon>Bacillota</taxon>
        <taxon>Clostridia</taxon>
        <taxon>Eubacteriales</taxon>
        <taxon>Candidatus Stercoripulliclostridium</taxon>
    </lineage>
</organism>
<evidence type="ECO:0000259" key="7">
    <source>
        <dbReference type="Pfam" id="PF00155"/>
    </source>
</evidence>
<dbReference type="InterPro" id="IPR015421">
    <property type="entry name" value="PyrdxlP-dep_Trfase_major"/>
</dbReference>
<evidence type="ECO:0000256" key="5">
    <source>
        <dbReference type="ARBA" id="ARBA00022898"/>
    </source>
</evidence>
<reference evidence="8" key="1">
    <citation type="submission" date="2020-10" db="EMBL/GenBank/DDBJ databases">
        <authorList>
            <person name="Gilroy R."/>
        </authorList>
    </citation>
    <scope>NUCLEOTIDE SEQUENCE</scope>
    <source>
        <strain evidence="8">18911</strain>
    </source>
</reference>
<dbReference type="FunFam" id="3.40.640.10:FF:000033">
    <property type="entry name" value="Aspartate aminotransferase"/>
    <property type="match status" value="1"/>
</dbReference>
<evidence type="ECO:0000256" key="6">
    <source>
        <dbReference type="RuleBase" id="RU000481"/>
    </source>
</evidence>
<evidence type="ECO:0000256" key="4">
    <source>
        <dbReference type="ARBA" id="ARBA00022679"/>
    </source>
</evidence>
<evidence type="ECO:0000313" key="8">
    <source>
        <dbReference type="EMBL" id="HIU60128.1"/>
    </source>
</evidence>
<dbReference type="Pfam" id="PF00155">
    <property type="entry name" value="Aminotran_1_2"/>
    <property type="match status" value="1"/>
</dbReference>
<dbReference type="CDD" id="cd00609">
    <property type="entry name" value="AAT_like"/>
    <property type="match status" value="1"/>
</dbReference>
<evidence type="ECO:0000256" key="2">
    <source>
        <dbReference type="ARBA" id="ARBA00007441"/>
    </source>
</evidence>
<comment type="cofactor">
    <cofactor evidence="1 6">
        <name>pyridoxal 5'-phosphate</name>
        <dbReference type="ChEBI" id="CHEBI:597326"/>
    </cofactor>
</comment>
<name>A0A9D1SHS6_9FIRM</name>
<feature type="domain" description="Aminotransferase class I/classII large" evidence="7">
    <location>
        <begin position="31"/>
        <end position="385"/>
    </location>
</feature>
<dbReference type="Gene3D" id="3.90.1150.10">
    <property type="entry name" value="Aspartate Aminotransferase, domain 1"/>
    <property type="match status" value="1"/>
</dbReference>
<comment type="caution">
    <text evidence="8">The sequence shown here is derived from an EMBL/GenBank/DDBJ whole genome shotgun (WGS) entry which is preliminary data.</text>
</comment>
<dbReference type="Proteomes" id="UP000824094">
    <property type="component" value="Unassembled WGS sequence"/>
</dbReference>